<evidence type="ECO:0000256" key="6">
    <source>
        <dbReference type="ARBA" id="ARBA00022679"/>
    </source>
</evidence>
<evidence type="ECO:0000259" key="9">
    <source>
        <dbReference type="PROSITE" id="PS51677"/>
    </source>
</evidence>
<dbReference type="Gene3D" id="3.90.550.10">
    <property type="entry name" value="Spore Coat Polysaccharide Biosynthesis Protein SpsA, Chain A"/>
    <property type="match status" value="1"/>
</dbReference>
<dbReference type="Gene3D" id="3.20.20.80">
    <property type="entry name" value="Glycosidases"/>
    <property type="match status" value="1"/>
</dbReference>
<dbReference type="Gene3D" id="3.20.20.370">
    <property type="entry name" value="Glycoside hydrolase/deacetylase"/>
    <property type="match status" value="1"/>
</dbReference>
<dbReference type="CDD" id="cd06423">
    <property type="entry name" value="CESA_like"/>
    <property type="match status" value="1"/>
</dbReference>
<dbReference type="InterPro" id="IPR001173">
    <property type="entry name" value="Glyco_trans_2-like"/>
</dbReference>
<feature type="transmembrane region" description="Helical" evidence="8">
    <location>
        <begin position="1037"/>
        <end position="1056"/>
    </location>
</feature>
<keyword evidence="5 11" id="KW-0328">Glycosyltransferase</keyword>
<comment type="function">
    <text evidence="1">Is involved in generating a small heat-stable compound (Nod), an acylated oligomer of N-acetylglucosamine, that stimulates mitosis in various plant protoplasts.</text>
</comment>
<dbReference type="InterPro" id="IPR029044">
    <property type="entry name" value="Nucleotide-diphossugar_trans"/>
</dbReference>
<sequence>MKAPVFYDPSGRRKRWSIRTLAALLVALVAAACVFAFTIVDVPTPNALDIGIEHPQPRPIPAQIAHVGRVLKRTLGGWLPGSTKAAESVHQQVIGFYVPWDDASKASLVRHIGQIDWLVPDLIFVTGKNHDFVVTRDRVLDAVLRMGSSRPKILPMIQNAQNGQWDSAGTAALLRDPKARKAFLDKLDATLTAKHADGMVFDFEEVPDTSQRDYLRLIAEAKQRFGPRNMLVTLTVPVGDNAWNLKAYAHFADRLFVMDYDEHENSSGPGPIASQAWFVQQMRAATAQIGPAKTIIAIGNYAYDWPKSGAADNASVEEAWLNAHDSDAQIRFDPVSGNSTYDYTDDNGNPRTVWMLDAASGWNQLKAADAVGVSAVALWRLGYEDPGIWDALKAFQDSKFPPDLSTLRSVGDVDVEGNGEVLRITDTPTTGTRTIETDHRGLIRNETYKSLPTPYVVTKTGYKPGYLALTFDDGPDGYWTPRVLDILKREGVPATFFVIGENAVAHPGLLNREIAEGHEIGNHSYTHPNMALLQKRGTSIELNATQRLIEAYTGRGTRLLRLPYFGDAEPTTDDELLPALRAQDDGYVNVGLHVDSEDWQEPGVDTILRNTFKGVAASNDKFSGNIILMHDAGGNRQQTLEALPQVIETLKAHGYKFVTVSQLIGLTRDQVMPPIAGRDLMEVRADVGMFLFLAGLLGLLKWLFFVAITLGIMRALLMAALATMSAREDRKEPPPAIDPERFVSVLIPAFNEATVIEGSIRRVLASEEVTVEVIVIDDGSTDGTSDIVRTAFADEPRVRLLTLENGGKAVALNRGLELSDAEVIVALDADTQFEKGTIAKLARWFIDERTGAVAGNAKVGNRVNLVTRWQSVEYVTAQNLERRALTRFDAITVVPGAVGAWRRAALDAVGGYPVDTLAEDQDLTIAIQRAGWDVAYDVEAVAWTEAPETFRALSKQRFRWAFGTLQCLWKHGAILRERKPAGLAFVGIPQAWLFQIAFAVISPIIDLALVISIIGTIIRVHQHGWAQTHTDVIRMGIYWVAFTFIDLLCGWIAYRLEPRRQRFPAFLLLAQRFVYRQLMYSVVLRAVSAALSGPWVGWGKLQRTGRVEAAAE</sequence>
<dbReference type="Proteomes" id="UP001160625">
    <property type="component" value="Unassembled WGS sequence"/>
</dbReference>
<evidence type="ECO:0000313" key="11">
    <source>
        <dbReference type="EMBL" id="MDH7639539.1"/>
    </source>
</evidence>
<dbReference type="InterPro" id="IPR011330">
    <property type="entry name" value="Glyco_hydro/deAcase_b/a-brl"/>
</dbReference>
<evidence type="ECO:0000256" key="2">
    <source>
        <dbReference type="ARBA" id="ARBA00006739"/>
    </source>
</evidence>
<gene>
    <name evidence="11" type="ORF">QGN17_12440</name>
</gene>
<evidence type="ECO:0000256" key="1">
    <source>
        <dbReference type="ARBA" id="ARBA00003236"/>
    </source>
</evidence>
<dbReference type="GO" id="GO:0016757">
    <property type="term" value="F:glycosyltransferase activity"/>
    <property type="evidence" value="ECO:0007669"/>
    <property type="project" value="UniProtKB-KW"/>
</dbReference>
<dbReference type="InterPro" id="IPR029070">
    <property type="entry name" value="Chitinase_insertion_sf"/>
</dbReference>
<evidence type="ECO:0000259" key="10">
    <source>
        <dbReference type="PROSITE" id="PS51910"/>
    </source>
</evidence>
<organism evidence="11 12">
    <name type="scientific">Sphingomonas oryzagri</name>
    <dbReference type="NCBI Taxonomy" id="3042314"/>
    <lineage>
        <taxon>Bacteria</taxon>
        <taxon>Pseudomonadati</taxon>
        <taxon>Pseudomonadota</taxon>
        <taxon>Alphaproteobacteria</taxon>
        <taxon>Sphingomonadales</taxon>
        <taxon>Sphingomonadaceae</taxon>
        <taxon>Sphingomonas</taxon>
    </lineage>
</organism>
<protein>
    <recommendedName>
        <fullName evidence="4">Chitooligosaccharide deacetylase</fullName>
    </recommendedName>
    <alternativeName>
        <fullName evidence="7">Nodulation protein B</fullName>
    </alternativeName>
</protein>
<dbReference type="InterPro" id="IPR011583">
    <property type="entry name" value="Chitinase_II/V-like_cat"/>
</dbReference>
<comment type="similarity">
    <text evidence="3">Belongs to the polysaccharide deacetylase family.</text>
</comment>
<dbReference type="Pfam" id="PF01522">
    <property type="entry name" value="Polysacc_deac_1"/>
    <property type="match status" value="1"/>
</dbReference>
<dbReference type="EMBL" id="JARYGZ010000001">
    <property type="protein sequence ID" value="MDH7639539.1"/>
    <property type="molecule type" value="Genomic_DNA"/>
</dbReference>
<dbReference type="PANTHER" id="PTHR43630">
    <property type="entry name" value="POLY-BETA-1,6-N-ACETYL-D-GLUCOSAMINE SYNTHASE"/>
    <property type="match status" value="1"/>
</dbReference>
<dbReference type="InterPro" id="IPR002509">
    <property type="entry name" value="NODB_dom"/>
</dbReference>
<evidence type="ECO:0000256" key="8">
    <source>
        <dbReference type="SAM" id="Phobius"/>
    </source>
</evidence>
<comment type="caution">
    <text evidence="11">The sequence shown here is derived from an EMBL/GenBank/DDBJ whole genome shotgun (WGS) entry which is preliminary data.</text>
</comment>
<evidence type="ECO:0000256" key="3">
    <source>
        <dbReference type="ARBA" id="ARBA00010973"/>
    </source>
</evidence>
<reference evidence="11" key="1">
    <citation type="submission" date="2023-04" db="EMBL/GenBank/DDBJ databases">
        <title>Sphingomonas sp. MAHUQ-71 isolated from rice field.</title>
        <authorList>
            <person name="Huq M.A."/>
        </authorList>
    </citation>
    <scope>NUCLEOTIDE SEQUENCE</scope>
    <source>
        <strain evidence="11">MAHUQ-71</strain>
    </source>
</reference>
<dbReference type="PROSITE" id="PS51257">
    <property type="entry name" value="PROKAR_LIPOPROTEIN"/>
    <property type="match status" value="1"/>
</dbReference>
<feature type="domain" description="GH18" evidence="10">
    <location>
        <begin position="91"/>
        <end position="399"/>
    </location>
</feature>
<dbReference type="PANTHER" id="PTHR43630:SF1">
    <property type="entry name" value="POLY-BETA-1,6-N-ACETYL-D-GLUCOSAMINE SYNTHASE"/>
    <property type="match status" value="1"/>
</dbReference>
<dbReference type="SUPFAM" id="SSF88713">
    <property type="entry name" value="Glycoside hydrolase/deacetylase"/>
    <property type="match status" value="1"/>
</dbReference>
<keyword evidence="12" id="KW-1185">Reference proteome</keyword>
<dbReference type="RefSeq" id="WP_281044805.1">
    <property type="nucleotide sequence ID" value="NZ_JARYGZ010000001.1"/>
</dbReference>
<name>A0ABT6N2P4_9SPHN</name>
<dbReference type="SMART" id="SM00636">
    <property type="entry name" value="Glyco_18"/>
    <property type="match status" value="1"/>
</dbReference>
<dbReference type="Pfam" id="PF00704">
    <property type="entry name" value="Glyco_hydro_18"/>
    <property type="match status" value="1"/>
</dbReference>
<dbReference type="Gene3D" id="3.10.50.10">
    <property type="match status" value="1"/>
</dbReference>
<keyword evidence="8" id="KW-1133">Transmembrane helix</keyword>
<evidence type="ECO:0000256" key="5">
    <source>
        <dbReference type="ARBA" id="ARBA00022676"/>
    </source>
</evidence>
<comment type="similarity">
    <text evidence="2">Belongs to the glycosyltransferase 2 family.</text>
</comment>
<keyword evidence="8" id="KW-0812">Transmembrane</keyword>
<keyword evidence="6 11" id="KW-0808">Transferase</keyword>
<dbReference type="InterPro" id="IPR001223">
    <property type="entry name" value="Glyco_hydro18_cat"/>
</dbReference>
<dbReference type="CDD" id="cd10962">
    <property type="entry name" value="CE4_GT2-like"/>
    <property type="match status" value="1"/>
</dbReference>
<dbReference type="Pfam" id="PF00535">
    <property type="entry name" value="Glycos_transf_2"/>
    <property type="match status" value="1"/>
</dbReference>
<keyword evidence="8" id="KW-0472">Membrane</keyword>
<evidence type="ECO:0000256" key="7">
    <source>
        <dbReference type="ARBA" id="ARBA00032976"/>
    </source>
</evidence>
<dbReference type="InterPro" id="IPR017853">
    <property type="entry name" value="GH"/>
</dbReference>
<feature type="transmembrane region" description="Helical" evidence="8">
    <location>
        <begin position="992"/>
        <end position="1017"/>
    </location>
</feature>
<dbReference type="PROSITE" id="PS51677">
    <property type="entry name" value="NODB"/>
    <property type="match status" value="1"/>
</dbReference>
<accession>A0ABT6N2P4</accession>
<evidence type="ECO:0000256" key="4">
    <source>
        <dbReference type="ARBA" id="ARBA00020071"/>
    </source>
</evidence>
<feature type="domain" description="NodB homology" evidence="9">
    <location>
        <begin position="465"/>
        <end position="658"/>
    </location>
</feature>
<dbReference type="SUPFAM" id="SSF53448">
    <property type="entry name" value="Nucleotide-diphospho-sugar transferases"/>
    <property type="match status" value="1"/>
</dbReference>
<dbReference type="PROSITE" id="PS51910">
    <property type="entry name" value="GH18_2"/>
    <property type="match status" value="1"/>
</dbReference>
<proteinExistence type="inferred from homology"/>
<evidence type="ECO:0000313" key="12">
    <source>
        <dbReference type="Proteomes" id="UP001160625"/>
    </source>
</evidence>
<feature type="transmembrane region" description="Helical" evidence="8">
    <location>
        <begin position="689"/>
        <end position="717"/>
    </location>
</feature>
<dbReference type="SUPFAM" id="SSF51445">
    <property type="entry name" value="(Trans)glycosidases"/>
    <property type="match status" value="1"/>
</dbReference>